<evidence type="ECO:0000313" key="2">
    <source>
        <dbReference type="EMBL" id="WGI37054.1"/>
    </source>
</evidence>
<dbReference type="PANTHER" id="PTHR10948">
    <property type="entry name" value="TRANSPOSASE"/>
    <property type="match status" value="1"/>
</dbReference>
<dbReference type="InterPro" id="IPR012337">
    <property type="entry name" value="RNaseH-like_sf"/>
</dbReference>
<dbReference type="EMBL" id="CP122979">
    <property type="protein sequence ID" value="WGI37054.1"/>
    <property type="molecule type" value="Genomic_DNA"/>
</dbReference>
<dbReference type="Gene3D" id="3.30.420.10">
    <property type="entry name" value="Ribonuclease H-like superfamily/Ribonuclease H"/>
    <property type="match status" value="1"/>
</dbReference>
<dbReference type="RefSeq" id="WP_280102357.1">
    <property type="nucleotide sequence ID" value="NZ_CP122979.1"/>
</dbReference>
<evidence type="ECO:0000259" key="1">
    <source>
        <dbReference type="PROSITE" id="PS50994"/>
    </source>
</evidence>
<evidence type="ECO:0000313" key="3">
    <source>
        <dbReference type="Proteomes" id="UP001179842"/>
    </source>
</evidence>
<dbReference type="Proteomes" id="UP001179842">
    <property type="component" value="Chromosome"/>
</dbReference>
<proteinExistence type="predicted"/>
<dbReference type="SUPFAM" id="SSF53098">
    <property type="entry name" value="Ribonuclease H-like"/>
    <property type="match status" value="1"/>
</dbReference>
<protein>
    <submittedName>
        <fullName evidence="2">IS30 family transposase</fullName>
    </submittedName>
</protein>
<dbReference type="PANTHER" id="PTHR10948:SF23">
    <property type="entry name" value="TRANSPOSASE INSI FOR INSERTION SEQUENCE ELEMENT IS30A-RELATED"/>
    <property type="match status" value="1"/>
</dbReference>
<accession>A0ABY8LUZ2</accession>
<dbReference type="InterPro" id="IPR051917">
    <property type="entry name" value="Transposase-Integrase"/>
</dbReference>
<name>A0ABY8LUZ2_9BACT</name>
<keyword evidence="3" id="KW-1185">Reference proteome</keyword>
<dbReference type="NCBIfam" id="NF033563">
    <property type="entry name" value="transpos_IS30"/>
    <property type="match status" value="1"/>
</dbReference>
<dbReference type="InterPro" id="IPR053392">
    <property type="entry name" value="Transposase_IS30-like"/>
</dbReference>
<sequence>MIGKRENGFENLVSLTERKTRENYYQKIKSKNPMKVNQVLYSLIKNNNLNVKTITIDNGIEFEKNGLLASWLKCKIYFCEPYASYQRGTNEHSNGLIRRIYKKGTDFSTISDKEILEIQEKINNMPIKIFNWMSSY</sequence>
<dbReference type="InterPro" id="IPR001584">
    <property type="entry name" value="Integrase_cat-core"/>
</dbReference>
<organism evidence="2 3">
    <name type="scientific">Mesomycoplasma lagogenitalium</name>
    <dbReference type="NCBI Taxonomy" id="171286"/>
    <lineage>
        <taxon>Bacteria</taxon>
        <taxon>Bacillati</taxon>
        <taxon>Mycoplasmatota</taxon>
        <taxon>Mycoplasmoidales</taxon>
        <taxon>Metamycoplasmataceae</taxon>
        <taxon>Mesomycoplasma</taxon>
    </lineage>
</organism>
<dbReference type="InterPro" id="IPR036397">
    <property type="entry name" value="RNaseH_sf"/>
</dbReference>
<gene>
    <name evidence="2" type="ORF">QEG99_01255</name>
</gene>
<dbReference type="PROSITE" id="PS50994">
    <property type="entry name" value="INTEGRASE"/>
    <property type="match status" value="1"/>
</dbReference>
<reference evidence="2" key="1">
    <citation type="submission" date="2023-04" db="EMBL/GenBank/DDBJ databases">
        <title>Completed genome of Mycoplasma lagogenitalium type strain 12MS.</title>
        <authorList>
            <person name="Spergser J."/>
        </authorList>
    </citation>
    <scope>NUCLEOTIDE SEQUENCE</scope>
    <source>
        <strain evidence="2">12MS</strain>
    </source>
</reference>
<feature type="domain" description="Integrase catalytic" evidence="1">
    <location>
        <begin position="1"/>
        <end position="136"/>
    </location>
</feature>